<reference evidence="3 4" key="1">
    <citation type="submission" date="2018-10" db="EMBL/GenBank/DDBJ databases">
        <title>Phylogenomics of Brevibacillus.</title>
        <authorList>
            <person name="Dunlap C."/>
        </authorList>
    </citation>
    <scope>NUCLEOTIDE SEQUENCE [LARGE SCALE GENOMIC DNA]</scope>
    <source>
        <strain evidence="3 4">JCM 12215</strain>
    </source>
</reference>
<dbReference type="Proteomes" id="UP000282028">
    <property type="component" value="Unassembled WGS sequence"/>
</dbReference>
<dbReference type="CDD" id="cd12797">
    <property type="entry name" value="M23_peptidase"/>
    <property type="match status" value="1"/>
</dbReference>
<keyword evidence="1" id="KW-0812">Transmembrane</keyword>
<dbReference type="Pfam" id="PF07833">
    <property type="entry name" value="Cu_amine_oxidN1"/>
    <property type="match status" value="1"/>
</dbReference>
<keyword evidence="1" id="KW-1133">Transmembrane helix</keyword>
<dbReference type="InterPro" id="IPR036779">
    <property type="entry name" value="LysM_dom_sf"/>
</dbReference>
<dbReference type="PANTHER" id="PTHR21666:SF270">
    <property type="entry name" value="MUREIN HYDROLASE ACTIVATOR ENVC"/>
    <property type="match status" value="1"/>
</dbReference>
<dbReference type="SMART" id="SM00257">
    <property type="entry name" value="LysM"/>
    <property type="match status" value="1"/>
</dbReference>
<dbReference type="CDD" id="cd00118">
    <property type="entry name" value="LysM"/>
    <property type="match status" value="1"/>
</dbReference>
<dbReference type="OrthoDB" id="9810477at2"/>
<dbReference type="SUPFAM" id="SSF51261">
    <property type="entry name" value="Duplicated hybrid motif"/>
    <property type="match status" value="1"/>
</dbReference>
<dbReference type="InterPro" id="IPR011055">
    <property type="entry name" value="Dup_hybrid_motif"/>
</dbReference>
<evidence type="ECO:0000313" key="3">
    <source>
        <dbReference type="EMBL" id="RNB76274.1"/>
    </source>
</evidence>
<dbReference type="PANTHER" id="PTHR21666">
    <property type="entry name" value="PEPTIDASE-RELATED"/>
    <property type="match status" value="1"/>
</dbReference>
<dbReference type="AlphaFoldDB" id="A0A3M8CKV4"/>
<name>A0A3M8CKV4_9BACL</name>
<dbReference type="InterPro" id="IPR050570">
    <property type="entry name" value="Cell_wall_metabolism_enzyme"/>
</dbReference>
<keyword evidence="4" id="KW-1185">Reference proteome</keyword>
<dbReference type="InterPro" id="IPR018392">
    <property type="entry name" value="LysM"/>
</dbReference>
<sequence>MTRCLHNNSRHLWPRILGVFSVCIILMLTLGDKADAAEPGPVISLVIDGRGVSADVQPIQRNGRMLVPIRVIAEQTGAQVQYDGAIRQVVVSNQGKRIVIPIDQSAAYVDGKRVTLDVPATIVKKRTLVPIRFVSESLGYQVDWNAASKVAMVWTKKQTASASAKDTSNPYIVQEGDSLFLIAKRHNTSIENLKKNNQLTSDALLAGQLLYLTNQAKPAAYSPKKTAGNQQLLRDDFVFPLAAENEYEPYVDSFGSNREWTESGNGSVRSHEGIDIMAPTGTPVYSVSSGTINRIGWNTYGGWRINITDAGGAYKMYYAHLSAFVPGIKVGHKVSTGQMIGFVGDSGYGAPGTTGMFSPHLHFGLYQASSGKAIDAYNYLRYWEQNKVNHSN</sequence>
<evidence type="ECO:0000256" key="1">
    <source>
        <dbReference type="SAM" id="Phobius"/>
    </source>
</evidence>
<dbReference type="InterPro" id="IPR012854">
    <property type="entry name" value="Cu_amine_oxidase-like_N"/>
</dbReference>
<accession>A0A3M8CKV4</accession>
<feature type="transmembrane region" description="Helical" evidence="1">
    <location>
        <begin position="12"/>
        <end position="31"/>
    </location>
</feature>
<dbReference type="Pfam" id="PF01551">
    <property type="entry name" value="Peptidase_M23"/>
    <property type="match status" value="1"/>
</dbReference>
<proteinExistence type="predicted"/>
<dbReference type="InterPro" id="IPR016047">
    <property type="entry name" value="M23ase_b-sheet_dom"/>
</dbReference>
<gene>
    <name evidence="3" type="ORF">EDM52_02820</name>
</gene>
<keyword evidence="1" id="KW-0472">Membrane</keyword>
<dbReference type="EMBL" id="RHHR01000007">
    <property type="protein sequence ID" value="RNB76274.1"/>
    <property type="molecule type" value="Genomic_DNA"/>
</dbReference>
<dbReference type="Gene3D" id="3.30.457.10">
    <property type="entry name" value="Copper amine oxidase-like, N-terminal domain"/>
    <property type="match status" value="1"/>
</dbReference>
<evidence type="ECO:0000313" key="4">
    <source>
        <dbReference type="Proteomes" id="UP000282028"/>
    </source>
</evidence>
<dbReference type="GO" id="GO:0004222">
    <property type="term" value="F:metalloendopeptidase activity"/>
    <property type="evidence" value="ECO:0007669"/>
    <property type="project" value="TreeGrafter"/>
</dbReference>
<feature type="domain" description="LysM" evidence="2">
    <location>
        <begin position="169"/>
        <end position="212"/>
    </location>
</feature>
<dbReference type="RefSeq" id="WP_122907487.1">
    <property type="nucleotide sequence ID" value="NZ_CBCSBE010000008.1"/>
</dbReference>
<dbReference type="PROSITE" id="PS51782">
    <property type="entry name" value="LYSM"/>
    <property type="match status" value="1"/>
</dbReference>
<evidence type="ECO:0000259" key="2">
    <source>
        <dbReference type="PROSITE" id="PS51782"/>
    </source>
</evidence>
<dbReference type="SUPFAM" id="SSF55383">
    <property type="entry name" value="Copper amine oxidase, domain N"/>
    <property type="match status" value="1"/>
</dbReference>
<dbReference type="Pfam" id="PF01476">
    <property type="entry name" value="LysM"/>
    <property type="match status" value="1"/>
</dbReference>
<dbReference type="InterPro" id="IPR036582">
    <property type="entry name" value="Mao_N_sf"/>
</dbReference>
<dbReference type="Gene3D" id="3.10.350.10">
    <property type="entry name" value="LysM domain"/>
    <property type="match status" value="1"/>
</dbReference>
<comment type="caution">
    <text evidence="3">The sequence shown here is derived from an EMBL/GenBank/DDBJ whole genome shotgun (WGS) entry which is preliminary data.</text>
</comment>
<dbReference type="Gene3D" id="2.70.70.10">
    <property type="entry name" value="Glucose Permease (Domain IIA)"/>
    <property type="match status" value="1"/>
</dbReference>
<protein>
    <submittedName>
        <fullName evidence="3">LysM peptidoglycan-binding domain-containing protein</fullName>
    </submittedName>
</protein>
<organism evidence="3 4">
    <name type="scientific">Brevibacillus invocatus</name>
    <dbReference type="NCBI Taxonomy" id="173959"/>
    <lineage>
        <taxon>Bacteria</taxon>
        <taxon>Bacillati</taxon>
        <taxon>Bacillota</taxon>
        <taxon>Bacilli</taxon>
        <taxon>Bacillales</taxon>
        <taxon>Paenibacillaceae</taxon>
        <taxon>Brevibacillus</taxon>
    </lineage>
</organism>